<accession>A0A512C555</accession>
<dbReference type="Proteomes" id="UP000321085">
    <property type="component" value="Unassembled WGS sequence"/>
</dbReference>
<comment type="caution">
    <text evidence="2">The sequence shown here is derived from an EMBL/GenBank/DDBJ whole genome shotgun (WGS) entry which is preliminary data.</text>
</comment>
<name>A0A512C555_9HYPH</name>
<keyword evidence="3" id="KW-1185">Reference proteome</keyword>
<organism evidence="2 3">
    <name type="scientific">Microvirga aerophila</name>
    <dbReference type="NCBI Taxonomy" id="670291"/>
    <lineage>
        <taxon>Bacteria</taxon>
        <taxon>Pseudomonadati</taxon>
        <taxon>Pseudomonadota</taxon>
        <taxon>Alphaproteobacteria</taxon>
        <taxon>Hyphomicrobiales</taxon>
        <taxon>Methylobacteriaceae</taxon>
        <taxon>Microvirga</taxon>
    </lineage>
</organism>
<evidence type="ECO:0000259" key="1">
    <source>
        <dbReference type="Pfam" id="PF21834"/>
    </source>
</evidence>
<protein>
    <recommendedName>
        <fullName evidence="1">DUF6894 domain-containing protein</fullName>
    </recommendedName>
</protein>
<dbReference type="InterPro" id="IPR054189">
    <property type="entry name" value="DUF6894"/>
</dbReference>
<evidence type="ECO:0000313" key="2">
    <source>
        <dbReference type="EMBL" id="GEO19338.1"/>
    </source>
</evidence>
<dbReference type="AlphaFoldDB" id="A0A512C555"/>
<gene>
    <name evidence="2" type="ORF">MAE02_70340</name>
</gene>
<dbReference type="EMBL" id="BJYU01000440">
    <property type="protein sequence ID" value="GEO19338.1"/>
    <property type="molecule type" value="Genomic_DNA"/>
</dbReference>
<sequence length="93" mass="10574">MLSWLIILLVMPQYSLHIWNGRDRYGHPRKLDLPSIEAAHAVALQLARVLIAARSSWRELPIEVRKQFVIEIIDEAGQTVLTVPFTEAEGPMS</sequence>
<dbReference type="Pfam" id="PF21834">
    <property type="entry name" value="DUF6894"/>
    <property type="match status" value="1"/>
</dbReference>
<feature type="domain" description="DUF6894" evidence="1">
    <location>
        <begin position="14"/>
        <end position="86"/>
    </location>
</feature>
<proteinExistence type="predicted"/>
<reference evidence="2 3" key="1">
    <citation type="submission" date="2019-07" db="EMBL/GenBank/DDBJ databases">
        <title>Whole genome shotgun sequence of Microvirga aerophila NBRC 106136.</title>
        <authorList>
            <person name="Hosoyama A."/>
            <person name="Uohara A."/>
            <person name="Ohji S."/>
            <person name="Ichikawa N."/>
        </authorList>
    </citation>
    <scope>NUCLEOTIDE SEQUENCE [LARGE SCALE GENOMIC DNA]</scope>
    <source>
        <strain evidence="2 3">NBRC 106136</strain>
    </source>
</reference>
<evidence type="ECO:0000313" key="3">
    <source>
        <dbReference type="Proteomes" id="UP000321085"/>
    </source>
</evidence>